<dbReference type="CDD" id="cd08249">
    <property type="entry name" value="enoyl_reductase_like"/>
    <property type="match status" value="1"/>
</dbReference>
<dbReference type="Pfam" id="PF08240">
    <property type="entry name" value="ADH_N"/>
    <property type="match status" value="1"/>
</dbReference>
<sequence length="373" mass="39738">MTTPPNRAAYLTATSSTELDIQSAPYTRPSKNEIVIRARAIAVNPVDKAKQAMGSNMFPWIKYPFVIGDDVAGDVVEVGPGVTRFKVGDRVLGNAVGIDKRSNRSCEGAFQEYVVLRTNLASHIPDTLPYENASVLPLCLSTAACGLFTKDCLALEFPQINSKKNSTGKTLLVWGGSTAVGSNAIQLAIAAGYEVIATASPKNFDYVTKLGATKAFDYNSPTAVADIITAFKGKTSAGAIAIGQGSLEACIDIVAATHGRKFVAQASVPAPTSLPPKGLALISFIAYYFWFNVSTSIKSKIKGVGTKFIWSTDLMENEVGSVIYEHFLPDALATEQYKAAPEPQVIGTGLEYIQEALDTVIKGVSAKKIVVRL</sequence>
<reference evidence="5" key="1">
    <citation type="journal article" date="2021" name="Nat. Commun.">
        <title>Genetic determinants of endophytism in the Arabidopsis root mycobiome.</title>
        <authorList>
            <person name="Mesny F."/>
            <person name="Miyauchi S."/>
            <person name="Thiergart T."/>
            <person name="Pickel B."/>
            <person name="Atanasova L."/>
            <person name="Karlsson M."/>
            <person name="Huettel B."/>
            <person name="Barry K.W."/>
            <person name="Haridas S."/>
            <person name="Chen C."/>
            <person name="Bauer D."/>
            <person name="Andreopoulos W."/>
            <person name="Pangilinan J."/>
            <person name="LaButti K."/>
            <person name="Riley R."/>
            <person name="Lipzen A."/>
            <person name="Clum A."/>
            <person name="Drula E."/>
            <person name="Henrissat B."/>
            <person name="Kohler A."/>
            <person name="Grigoriev I.V."/>
            <person name="Martin F.M."/>
            <person name="Hacquard S."/>
        </authorList>
    </citation>
    <scope>NUCLEOTIDE SEQUENCE</scope>
    <source>
        <strain evidence="5">MPI-CAGE-CH-0243</strain>
    </source>
</reference>
<dbReference type="Pfam" id="PF00107">
    <property type="entry name" value="ADH_zinc_N"/>
    <property type="match status" value="1"/>
</dbReference>
<dbReference type="PANTHER" id="PTHR45348:SF2">
    <property type="entry name" value="ZINC-TYPE ALCOHOL DEHYDROGENASE-LIKE PROTEIN C2E1P3.01"/>
    <property type="match status" value="1"/>
</dbReference>
<evidence type="ECO:0000256" key="3">
    <source>
        <dbReference type="ARBA" id="ARBA00023002"/>
    </source>
</evidence>
<dbReference type="Gene3D" id="3.90.180.10">
    <property type="entry name" value="Medium-chain alcohol dehydrogenases, catalytic domain"/>
    <property type="match status" value="1"/>
</dbReference>
<dbReference type="SUPFAM" id="SSF50129">
    <property type="entry name" value="GroES-like"/>
    <property type="match status" value="1"/>
</dbReference>
<gene>
    <name evidence="5" type="ORF">B0J11DRAFT_528637</name>
</gene>
<feature type="domain" description="Enoyl reductase (ER)" evidence="4">
    <location>
        <begin position="12"/>
        <end position="371"/>
    </location>
</feature>
<evidence type="ECO:0000256" key="1">
    <source>
        <dbReference type="ARBA" id="ARBA00008072"/>
    </source>
</evidence>
<keyword evidence="3" id="KW-0560">Oxidoreductase</keyword>
<dbReference type="InterPro" id="IPR013154">
    <property type="entry name" value="ADH-like_N"/>
</dbReference>
<keyword evidence="6" id="KW-1185">Reference proteome</keyword>
<dbReference type="Proteomes" id="UP000700596">
    <property type="component" value="Unassembled WGS sequence"/>
</dbReference>
<dbReference type="EMBL" id="JAGMWT010000007">
    <property type="protein sequence ID" value="KAH7125542.1"/>
    <property type="molecule type" value="Genomic_DNA"/>
</dbReference>
<evidence type="ECO:0000259" key="4">
    <source>
        <dbReference type="SMART" id="SM00829"/>
    </source>
</evidence>
<name>A0A9P9DUZ0_9PLEO</name>
<accession>A0A9P9DUZ0</accession>
<comment type="subunit">
    <text evidence="2">Monomer.</text>
</comment>
<dbReference type="OrthoDB" id="10257049at2759"/>
<dbReference type="InterPro" id="IPR036291">
    <property type="entry name" value="NAD(P)-bd_dom_sf"/>
</dbReference>
<evidence type="ECO:0000256" key="2">
    <source>
        <dbReference type="ARBA" id="ARBA00011245"/>
    </source>
</evidence>
<dbReference type="GO" id="GO:0016651">
    <property type="term" value="F:oxidoreductase activity, acting on NAD(P)H"/>
    <property type="evidence" value="ECO:0007669"/>
    <property type="project" value="InterPro"/>
</dbReference>
<dbReference type="InterPro" id="IPR011032">
    <property type="entry name" value="GroES-like_sf"/>
</dbReference>
<dbReference type="AlphaFoldDB" id="A0A9P9DUZ0"/>
<dbReference type="SMART" id="SM00829">
    <property type="entry name" value="PKS_ER"/>
    <property type="match status" value="1"/>
</dbReference>
<dbReference type="Gene3D" id="3.40.50.720">
    <property type="entry name" value="NAD(P)-binding Rossmann-like Domain"/>
    <property type="match status" value="1"/>
</dbReference>
<proteinExistence type="inferred from homology"/>
<dbReference type="InterPro" id="IPR013149">
    <property type="entry name" value="ADH-like_C"/>
</dbReference>
<organism evidence="5 6">
    <name type="scientific">Dendryphion nanum</name>
    <dbReference type="NCBI Taxonomy" id="256645"/>
    <lineage>
        <taxon>Eukaryota</taxon>
        <taxon>Fungi</taxon>
        <taxon>Dikarya</taxon>
        <taxon>Ascomycota</taxon>
        <taxon>Pezizomycotina</taxon>
        <taxon>Dothideomycetes</taxon>
        <taxon>Pleosporomycetidae</taxon>
        <taxon>Pleosporales</taxon>
        <taxon>Torulaceae</taxon>
        <taxon>Dendryphion</taxon>
    </lineage>
</organism>
<comment type="caution">
    <text evidence="5">The sequence shown here is derived from an EMBL/GenBank/DDBJ whole genome shotgun (WGS) entry which is preliminary data.</text>
</comment>
<dbReference type="SUPFAM" id="SSF51735">
    <property type="entry name" value="NAD(P)-binding Rossmann-fold domains"/>
    <property type="match status" value="1"/>
</dbReference>
<evidence type="ECO:0000313" key="5">
    <source>
        <dbReference type="EMBL" id="KAH7125542.1"/>
    </source>
</evidence>
<evidence type="ECO:0000313" key="6">
    <source>
        <dbReference type="Proteomes" id="UP000700596"/>
    </source>
</evidence>
<comment type="similarity">
    <text evidence="1">Belongs to the zinc-containing alcohol dehydrogenase family.</text>
</comment>
<dbReference type="PANTHER" id="PTHR45348">
    <property type="entry name" value="HYPOTHETICAL OXIDOREDUCTASE (EUROFUNG)"/>
    <property type="match status" value="1"/>
</dbReference>
<protein>
    <submittedName>
        <fullName evidence="5">Chaperonin 10-like protein</fullName>
    </submittedName>
</protein>
<dbReference type="InterPro" id="IPR047122">
    <property type="entry name" value="Trans-enoyl_RdTase-like"/>
</dbReference>
<dbReference type="InterPro" id="IPR020843">
    <property type="entry name" value="ER"/>
</dbReference>